<dbReference type="GO" id="GO:0098046">
    <property type="term" value="C:type V protein secretion system complex"/>
    <property type="evidence" value="ECO:0007669"/>
    <property type="project" value="TreeGrafter"/>
</dbReference>
<keyword evidence="3" id="KW-0998">Cell outer membrane</keyword>
<evidence type="ECO:0000256" key="1">
    <source>
        <dbReference type="ARBA" id="ARBA00022452"/>
    </source>
</evidence>
<dbReference type="InterPro" id="IPR013686">
    <property type="entry name" value="Polypept-transport_assoc_ShlB"/>
</dbReference>
<sequence length="574" mass="61620">MLAAFCVPLSAQAQGAADAARVIEEGLRRQEERSREPLQPWPAPRPVPRPSRAGTPADADRALAPLPAGSVCFPIAELTLSGPDAAHFAWLLSPPLDALDPPGRCLGAEELTALASELDQRLLSAGYITTRAALPAQNLASGRLQVRIEAGRVADIQMHDADAGVDGADSRWGTWRNAFPTAPGALLNLQDLEQGIDNMRRLPSQEVGIQLEPGLQPGTSVLRIARRTPGERMRGSIGLDNGGGATLGRTQLSANLAFDNPLGLYDIVSASAGTNAEHLGRTHRSQSLALQYSLPWGYHLFSLAATHSRFAQYAQGTTARFLFSGESRGLSAGWQRTVWRSASGRFDLHAGLSTRRASSHIDDTEILVQRRRTTNLEFGIGGQRFVGGTALAFELHRRRGVGWFSAEPDLEDAQAGGPTLRPRIWRLSLSAQDDFTWGGRRWRLHAALRAQHTRDATLPTDQIAIGGRGTVRGFDGDTVLLAESGWVLRSELSTPLLAQAQGADLLAVAALDHGRVWGPAAVSLPGHTLTGAALGLRGRRGGAWFEALLGLPLHQPEGFPSRSRTLVLSLTQTF</sequence>
<evidence type="ECO:0000256" key="2">
    <source>
        <dbReference type="ARBA" id="ARBA00022692"/>
    </source>
</evidence>
<feature type="domain" description="ShlB POTRA" evidence="7">
    <location>
        <begin position="165"/>
        <end position="213"/>
    </location>
</feature>
<dbReference type="Gene3D" id="2.40.160.50">
    <property type="entry name" value="membrane protein fhac: a member of the omp85/tpsb transporter family"/>
    <property type="match status" value="1"/>
</dbReference>
<dbReference type="OrthoDB" id="290122at2"/>
<keyword evidence="1" id="KW-0472">Membrane</keyword>
<dbReference type="InterPro" id="IPR005565">
    <property type="entry name" value="Hemolysn_activator_HlyB_C"/>
</dbReference>
<keyword evidence="2" id="KW-0812">Transmembrane</keyword>
<proteinExistence type="predicted"/>
<name>A0A4Z0BGH4_9BURK</name>
<dbReference type="PIRSF" id="PIRSF029745">
    <property type="entry name" value="FhaC"/>
    <property type="match status" value="1"/>
</dbReference>
<dbReference type="Pfam" id="PF17287">
    <property type="entry name" value="POTRA_3"/>
    <property type="match status" value="1"/>
</dbReference>
<feature type="domain" description="Haemolysin activator HlyB C-terminal" evidence="5">
    <location>
        <begin position="218"/>
        <end position="538"/>
    </location>
</feature>
<evidence type="ECO:0000256" key="3">
    <source>
        <dbReference type="ARBA" id="ARBA00023237"/>
    </source>
</evidence>
<reference evidence="8 9" key="1">
    <citation type="submission" date="2019-03" db="EMBL/GenBank/DDBJ databases">
        <title>Ramlibacter rhizophilus CCTCC AB2015357, whole genome shotgun sequence.</title>
        <authorList>
            <person name="Zhang X."/>
            <person name="Feng G."/>
            <person name="Zhu H."/>
        </authorList>
    </citation>
    <scope>NUCLEOTIDE SEQUENCE [LARGE SCALE GENOMIC DNA]</scope>
    <source>
        <strain evidence="8 9">CCTCC AB2015357</strain>
    </source>
</reference>
<feature type="compositionally biased region" description="Pro residues" evidence="4">
    <location>
        <begin position="39"/>
        <end position="49"/>
    </location>
</feature>
<dbReference type="EMBL" id="SMLL01000007">
    <property type="protein sequence ID" value="TFY97553.1"/>
    <property type="molecule type" value="Genomic_DNA"/>
</dbReference>
<evidence type="ECO:0000259" key="6">
    <source>
        <dbReference type="Pfam" id="PF08479"/>
    </source>
</evidence>
<dbReference type="InterPro" id="IPR027282">
    <property type="entry name" value="TPS"/>
</dbReference>
<comment type="caution">
    <text evidence="8">The sequence shown here is derived from an EMBL/GenBank/DDBJ whole genome shotgun (WGS) entry which is preliminary data.</text>
</comment>
<feature type="region of interest" description="Disordered" evidence="4">
    <location>
        <begin position="27"/>
        <end position="61"/>
    </location>
</feature>
<feature type="compositionally biased region" description="Basic and acidic residues" evidence="4">
    <location>
        <begin position="27"/>
        <end position="36"/>
    </location>
</feature>
<gene>
    <name evidence="8" type="ORF">EZ242_17555</name>
</gene>
<dbReference type="InterPro" id="IPR035251">
    <property type="entry name" value="ShlB_POTRA"/>
</dbReference>
<dbReference type="Pfam" id="PF08479">
    <property type="entry name" value="POTRA_2"/>
    <property type="match status" value="1"/>
</dbReference>
<dbReference type="PANTHER" id="PTHR34597:SF3">
    <property type="entry name" value="OUTER MEMBRANE TRANSPORTER CDIB"/>
    <property type="match status" value="1"/>
</dbReference>
<evidence type="ECO:0000259" key="5">
    <source>
        <dbReference type="Pfam" id="PF03865"/>
    </source>
</evidence>
<dbReference type="Gene3D" id="3.10.20.310">
    <property type="entry name" value="membrane protein fhac"/>
    <property type="match status" value="1"/>
</dbReference>
<dbReference type="Pfam" id="PF03865">
    <property type="entry name" value="ShlB"/>
    <property type="match status" value="1"/>
</dbReference>
<dbReference type="GO" id="GO:0008320">
    <property type="term" value="F:protein transmembrane transporter activity"/>
    <property type="evidence" value="ECO:0007669"/>
    <property type="project" value="TreeGrafter"/>
</dbReference>
<keyword evidence="1" id="KW-1134">Transmembrane beta strand</keyword>
<dbReference type="Proteomes" id="UP000297564">
    <property type="component" value="Unassembled WGS sequence"/>
</dbReference>
<evidence type="ECO:0000259" key="7">
    <source>
        <dbReference type="Pfam" id="PF17287"/>
    </source>
</evidence>
<accession>A0A4Z0BGH4</accession>
<dbReference type="GO" id="GO:0046819">
    <property type="term" value="P:protein secretion by the type V secretion system"/>
    <property type="evidence" value="ECO:0007669"/>
    <property type="project" value="TreeGrafter"/>
</dbReference>
<evidence type="ECO:0000313" key="8">
    <source>
        <dbReference type="EMBL" id="TFY97553.1"/>
    </source>
</evidence>
<evidence type="ECO:0000313" key="9">
    <source>
        <dbReference type="Proteomes" id="UP000297564"/>
    </source>
</evidence>
<protein>
    <submittedName>
        <fullName evidence="8">ShlB/FhaC/HecB family hemolysin secretion/activation protein</fullName>
    </submittedName>
</protein>
<evidence type="ECO:0000256" key="4">
    <source>
        <dbReference type="SAM" id="MobiDB-lite"/>
    </source>
</evidence>
<organism evidence="8 9">
    <name type="scientific">Ramlibacter rhizophilus</name>
    <dbReference type="NCBI Taxonomy" id="1781167"/>
    <lineage>
        <taxon>Bacteria</taxon>
        <taxon>Pseudomonadati</taxon>
        <taxon>Pseudomonadota</taxon>
        <taxon>Betaproteobacteria</taxon>
        <taxon>Burkholderiales</taxon>
        <taxon>Comamonadaceae</taxon>
        <taxon>Ramlibacter</taxon>
    </lineage>
</organism>
<keyword evidence="9" id="KW-1185">Reference proteome</keyword>
<feature type="domain" description="Polypeptide-transport-associated ShlB-type" evidence="6">
    <location>
        <begin position="100"/>
        <end position="151"/>
    </location>
</feature>
<dbReference type="InterPro" id="IPR051544">
    <property type="entry name" value="TPS_OM_transporter"/>
</dbReference>
<dbReference type="PANTHER" id="PTHR34597">
    <property type="entry name" value="SLR1661 PROTEIN"/>
    <property type="match status" value="1"/>
</dbReference>
<dbReference type="AlphaFoldDB" id="A0A4Z0BGH4"/>